<dbReference type="InterPro" id="IPR059106">
    <property type="entry name" value="WHD_MalT"/>
</dbReference>
<dbReference type="SMART" id="SM01043">
    <property type="entry name" value="BTAD"/>
    <property type="match status" value="1"/>
</dbReference>
<dbReference type="Pfam" id="PF00486">
    <property type="entry name" value="Trans_reg_C"/>
    <property type="match status" value="1"/>
</dbReference>
<dbReference type="Pfam" id="PF03704">
    <property type="entry name" value="BTAD"/>
    <property type="match status" value="1"/>
</dbReference>
<dbReference type="PANTHER" id="PTHR35807">
    <property type="entry name" value="TRANSCRIPTIONAL REGULATOR REDD-RELATED"/>
    <property type="match status" value="1"/>
</dbReference>
<dbReference type="InterPro" id="IPR051677">
    <property type="entry name" value="AfsR-DnrI-RedD_regulator"/>
</dbReference>
<dbReference type="EMBL" id="BAABAB010000049">
    <property type="protein sequence ID" value="GAA3638613.1"/>
    <property type="molecule type" value="Genomic_DNA"/>
</dbReference>
<dbReference type="InterPro" id="IPR036388">
    <property type="entry name" value="WH-like_DNA-bd_sf"/>
</dbReference>
<dbReference type="RefSeq" id="WP_344809056.1">
    <property type="nucleotide sequence ID" value="NZ_BAABAB010000049.1"/>
</dbReference>
<dbReference type="Proteomes" id="UP001501490">
    <property type="component" value="Unassembled WGS sequence"/>
</dbReference>
<evidence type="ECO:0000256" key="1">
    <source>
        <dbReference type="ARBA" id="ARBA00005820"/>
    </source>
</evidence>
<organism evidence="5 6">
    <name type="scientific">Microlunatus ginsengisoli</name>
    <dbReference type="NCBI Taxonomy" id="363863"/>
    <lineage>
        <taxon>Bacteria</taxon>
        <taxon>Bacillati</taxon>
        <taxon>Actinomycetota</taxon>
        <taxon>Actinomycetes</taxon>
        <taxon>Propionibacteriales</taxon>
        <taxon>Propionibacteriaceae</taxon>
        <taxon>Microlunatus</taxon>
    </lineage>
</organism>
<dbReference type="InterPro" id="IPR011990">
    <property type="entry name" value="TPR-like_helical_dom_sf"/>
</dbReference>
<dbReference type="SUPFAM" id="SSF46894">
    <property type="entry name" value="C-terminal effector domain of the bipartite response regulators"/>
    <property type="match status" value="1"/>
</dbReference>
<protein>
    <recommendedName>
        <fullName evidence="4">OmpR/PhoB-type domain-containing protein</fullName>
    </recommendedName>
</protein>
<accession>A0ABP7AS29</accession>
<evidence type="ECO:0000256" key="2">
    <source>
        <dbReference type="ARBA" id="ARBA00023125"/>
    </source>
</evidence>
<reference evidence="6" key="1">
    <citation type="journal article" date="2019" name="Int. J. Syst. Evol. Microbiol.">
        <title>The Global Catalogue of Microorganisms (GCM) 10K type strain sequencing project: providing services to taxonomists for standard genome sequencing and annotation.</title>
        <authorList>
            <consortium name="The Broad Institute Genomics Platform"/>
            <consortium name="The Broad Institute Genome Sequencing Center for Infectious Disease"/>
            <person name="Wu L."/>
            <person name="Ma J."/>
        </authorList>
    </citation>
    <scope>NUCLEOTIDE SEQUENCE [LARGE SCALE GENOMIC DNA]</scope>
    <source>
        <strain evidence="6">JCM 16929</strain>
    </source>
</reference>
<dbReference type="PROSITE" id="PS51755">
    <property type="entry name" value="OMPR_PHOB"/>
    <property type="match status" value="1"/>
</dbReference>
<dbReference type="InterPro" id="IPR005158">
    <property type="entry name" value="BTAD"/>
</dbReference>
<evidence type="ECO:0000313" key="5">
    <source>
        <dbReference type="EMBL" id="GAA3638613.1"/>
    </source>
</evidence>
<keyword evidence="6" id="KW-1185">Reference proteome</keyword>
<feature type="DNA-binding region" description="OmpR/PhoB-type" evidence="3">
    <location>
        <begin position="710"/>
        <end position="814"/>
    </location>
</feature>
<proteinExistence type="inferred from homology"/>
<evidence type="ECO:0000313" key="6">
    <source>
        <dbReference type="Proteomes" id="UP001501490"/>
    </source>
</evidence>
<dbReference type="Gene3D" id="1.25.40.10">
    <property type="entry name" value="Tetratricopeptide repeat domain"/>
    <property type="match status" value="1"/>
</dbReference>
<dbReference type="SUPFAM" id="SSF48452">
    <property type="entry name" value="TPR-like"/>
    <property type="match status" value="1"/>
</dbReference>
<comment type="caution">
    <text evidence="5">The sequence shown here is derived from an EMBL/GenBank/DDBJ whole genome shotgun (WGS) entry which is preliminary data.</text>
</comment>
<evidence type="ECO:0000259" key="4">
    <source>
        <dbReference type="PROSITE" id="PS51755"/>
    </source>
</evidence>
<dbReference type="InterPro" id="IPR001867">
    <property type="entry name" value="OmpR/PhoB-type_DNA-bd"/>
</dbReference>
<evidence type="ECO:0000256" key="3">
    <source>
        <dbReference type="PROSITE-ProRule" id="PRU01091"/>
    </source>
</evidence>
<dbReference type="Gene3D" id="1.10.10.10">
    <property type="entry name" value="Winged helix-like DNA-binding domain superfamily/Winged helix DNA-binding domain"/>
    <property type="match status" value="1"/>
</dbReference>
<dbReference type="Pfam" id="PF25873">
    <property type="entry name" value="WHD_MalT"/>
    <property type="match status" value="1"/>
</dbReference>
<sequence>MDSVILVEKVRRPDPRGLVRDRLEHRLAASDAAPIGLVLGPPGSGKTTVLSRVAGSSVEPTAWYRAGAEDDDEAALVRHLAYGIGATLPDLDVAPVVGSGSIDVLLAALEADGRPIRLVVDDLHAIAGTRAEAALERVATLRPRQLRMILASRRPPAINTTRLMLDGELEQLDGEDLRFRSWEVEELFRTVYQRPLSPEAAAALTRRTGGWAAGLQLFHLATARLSRTDRERAIDELTGRTRLIRSYLARNVVDGLAAERRRFLLHTCTLGVLTGELCDALLDTPGSAALLDQLEREQFFTTSTDGGLTFRYHQVLQTHLEVVLVDELGAQATRELYARSAALLEGDRRTMAAVRAYARAEDWGSVARLLHQGGSALPPDEEWWSGVFGRPGAPADDPGIVVAGARRLLRNGLIADAVAAYRHAETLMDDLDFTARCAHERAVAQVWLPQPVGLEPGRPRTAERDLRLSLELRTLTRTLRAPSATQGLAAGLGRLLAGDLGGAARAVAEPSDEVPRWEQLAARLIGQLAELLGQPDEESAGRLEEIVLTADVDAFPWLSRVARGVQAALWLAMRPSEWRIAACADLIEDCVRHRDEWATCLLTGLVGAAHALAGRADLAVPLLRRSAECANRLTAPVLQLWAEAIELVVERGSGMASDSADPAPLLRSAESLGLTAVARLLTGAELPAWTEPRPLVDETAEPPAVLPPATAERAAGSAARLQCLGSFALLVGGDPVPWGGLRPRARSLLMLLALRAGEPVHREELIEAVWPEATLASGTRSLQVAVSSVRQWLATAGLPEDSLRRQSDAYALCLPGVTVDVRRFEELARAATGTSSARPADGAGALAAYQAALDAYRGDLLPEVGPAEWVIGERDRLRTLAAHLAADAARAAQGGGNTSAGIAAARRSIELDPYHDPAWRLLAELLDSAGDHSAAAVARREHARVCAELGVPVP</sequence>
<dbReference type="SUPFAM" id="SSF52540">
    <property type="entry name" value="P-loop containing nucleoside triphosphate hydrolases"/>
    <property type="match status" value="1"/>
</dbReference>
<dbReference type="Gene3D" id="3.40.50.300">
    <property type="entry name" value="P-loop containing nucleotide triphosphate hydrolases"/>
    <property type="match status" value="1"/>
</dbReference>
<comment type="similarity">
    <text evidence="1">Belongs to the AfsR/DnrI/RedD regulatory family.</text>
</comment>
<dbReference type="InterPro" id="IPR016032">
    <property type="entry name" value="Sig_transdc_resp-reg_C-effctor"/>
</dbReference>
<dbReference type="InterPro" id="IPR027417">
    <property type="entry name" value="P-loop_NTPase"/>
</dbReference>
<gene>
    <name evidence="5" type="ORF">GCM10022236_46270</name>
</gene>
<keyword evidence="2 3" id="KW-0238">DNA-binding</keyword>
<name>A0ABP7AS29_9ACTN</name>
<dbReference type="SMART" id="SM00862">
    <property type="entry name" value="Trans_reg_C"/>
    <property type="match status" value="1"/>
</dbReference>
<feature type="domain" description="OmpR/PhoB-type" evidence="4">
    <location>
        <begin position="710"/>
        <end position="814"/>
    </location>
</feature>